<evidence type="ECO:0000313" key="7">
    <source>
        <dbReference type="Proteomes" id="UP000236151"/>
    </source>
</evidence>
<dbReference type="GO" id="GO:0016491">
    <property type="term" value="F:oxidoreductase activity"/>
    <property type="evidence" value="ECO:0007669"/>
    <property type="project" value="UniProtKB-KW"/>
</dbReference>
<dbReference type="PANTHER" id="PTHR43498:SF1">
    <property type="entry name" value="COB--COM HETERODISULFIDE REDUCTASE IRON-SULFUR SUBUNIT A"/>
    <property type="match status" value="1"/>
</dbReference>
<protein>
    <recommendedName>
        <fullName evidence="8">FAD-dependent oxidoreductase</fullName>
    </recommendedName>
</protein>
<dbReference type="Pfam" id="PF12831">
    <property type="entry name" value="FAD_oxidored"/>
    <property type="match status" value="1"/>
</dbReference>
<keyword evidence="7" id="KW-1185">Reference proteome</keyword>
<evidence type="ECO:0000256" key="1">
    <source>
        <dbReference type="ARBA" id="ARBA00022485"/>
    </source>
</evidence>
<proteinExistence type="predicted"/>
<sequence length="490" mass="54433">MMFFALFCLLMENGFRTSLEITKRYILIHTMRRYLCMGSRYQFLYDADVVVCGAGTAGSIAAIAAANEGKKVAMIEQFGTAGGSATLSLVTPLMHTGIEGNPMCSYVSQKVNEKLVEYGGATGDGSVFDPQMLALVLEEFLLHENIKIFYHTFVCEVLTNGSSIRGIEVHNKSGRGLITGSIYIDATGDGDVSYLAKASFRSGDEETGKNQPVSLRYMIGGVDIEKFWEYLNSLKKPEQRQAYDPESNFHAAVTVPNRDWPLYPVFMDAIAKGDLIEDDAVYWQVFGVPGRKDTLAFNCPEFFERTNGVDYEDLTFVQMQGKKAILRQLRFYKKYFPGFENAYISAIATMVGIRESRRIDTDYVLTAEDVLSHRKFDDGIAQSNYPVDIHGRKLKLIESKSRQGSDEKPYYEVPYRSLLVKGIDNLLVAGRCIGADFIAQSSLRVMPTCRAIGEACGIAAAMAVEKGVSPHQIDGALVRKRMIQLGAKFA</sequence>
<evidence type="ECO:0000256" key="3">
    <source>
        <dbReference type="ARBA" id="ARBA00023002"/>
    </source>
</evidence>
<dbReference type="SUPFAM" id="SSF51905">
    <property type="entry name" value="FAD/NAD(P)-binding domain"/>
    <property type="match status" value="1"/>
</dbReference>
<gene>
    <name evidence="6" type="ORF">CDQ84_09890</name>
</gene>
<evidence type="ECO:0008006" key="8">
    <source>
        <dbReference type="Google" id="ProtNLM"/>
    </source>
</evidence>
<accession>A0A2K2FDZ2</accession>
<keyword evidence="3" id="KW-0560">Oxidoreductase</keyword>
<organism evidence="6 7">
    <name type="scientific">Clostridium thermosuccinogenes</name>
    <dbReference type="NCBI Taxonomy" id="84032"/>
    <lineage>
        <taxon>Bacteria</taxon>
        <taxon>Bacillati</taxon>
        <taxon>Bacillota</taxon>
        <taxon>Clostridia</taxon>
        <taxon>Eubacteriales</taxon>
        <taxon>Clostridiaceae</taxon>
        <taxon>Clostridium</taxon>
    </lineage>
</organism>
<dbReference type="GO" id="GO:0046872">
    <property type="term" value="F:metal ion binding"/>
    <property type="evidence" value="ECO:0007669"/>
    <property type="project" value="UniProtKB-KW"/>
</dbReference>
<dbReference type="InterPro" id="IPR036188">
    <property type="entry name" value="FAD/NAD-bd_sf"/>
</dbReference>
<name>A0A2K2FDZ2_9CLOT</name>
<keyword evidence="2" id="KW-0479">Metal-binding</keyword>
<dbReference type="AlphaFoldDB" id="A0A2K2FDZ2"/>
<reference evidence="6 7" key="1">
    <citation type="submission" date="2017-06" db="EMBL/GenBank/DDBJ databases">
        <title>Investigating the central metabolism of Clostridium thermosuccinogenes.</title>
        <authorList>
            <person name="Koendjbiharie J.G."/>
            <person name="van Kranenburg R."/>
        </authorList>
    </citation>
    <scope>NUCLEOTIDE SEQUENCE [LARGE SCALE GENOMIC DNA]</scope>
    <source>
        <strain evidence="6 7">DSM 5806</strain>
    </source>
</reference>
<dbReference type="EMBL" id="NIOJ01000023">
    <property type="protein sequence ID" value="PNT98843.1"/>
    <property type="molecule type" value="Genomic_DNA"/>
</dbReference>
<keyword evidence="5" id="KW-0411">Iron-sulfur</keyword>
<dbReference type="Gene3D" id="3.50.50.60">
    <property type="entry name" value="FAD/NAD(P)-binding domain"/>
    <property type="match status" value="1"/>
</dbReference>
<keyword evidence="1" id="KW-0004">4Fe-4S</keyword>
<keyword evidence="4" id="KW-0408">Iron</keyword>
<evidence type="ECO:0000256" key="2">
    <source>
        <dbReference type="ARBA" id="ARBA00022723"/>
    </source>
</evidence>
<dbReference type="Proteomes" id="UP000236151">
    <property type="component" value="Unassembled WGS sequence"/>
</dbReference>
<evidence type="ECO:0000313" key="6">
    <source>
        <dbReference type="EMBL" id="PNT98843.1"/>
    </source>
</evidence>
<comment type="caution">
    <text evidence="6">The sequence shown here is derived from an EMBL/GenBank/DDBJ whole genome shotgun (WGS) entry which is preliminary data.</text>
</comment>
<dbReference type="GO" id="GO:0051539">
    <property type="term" value="F:4 iron, 4 sulfur cluster binding"/>
    <property type="evidence" value="ECO:0007669"/>
    <property type="project" value="UniProtKB-KW"/>
</dbReference>
<dbReference type="PANTHER" id="PTHR43498">
    <property type="entry name" value="FERREDOXIN:COB-COM HETERODISULFIDE REDUCTASE SUBUNIT A"/>
    <property type="match status" value="1"/>
</dbReference>
<dbReference type="KEGG" id="cthd:CDO33_10690"/>
<evidence type="ECO:0000256" key="4">
    <source>
        <dbReference type="ARBA" id="ARBA00023004"/>
    </source>
</evidence>
<evidence type="ECO:0000256" key="5">
    <source>
        <dbReference type="ARBA" id="ARBA00023014"/>
    </source>
</evidence>
<dbReference type="InterPro" id="IPR039650">
    <property type="entry name" value="HdrA-like"/>
</dbReference>